<organism evidence="8">
    <name type="scientific">Streptomyces sp. NBC_01393</name>
    <dbReference type="NCBI Taxonomy" id="2903851"/>
    <lineage>
        <taxon>Bacteria</taxon>
        <taxon>Bacillati</taxon>
        <taxon>Actinomycetota</taxon>
        <taxon>Actinomycetes</taxon>
        <taxon>Kitasatosporales</taxon>
        <taxon>Streptomycetaceae</taxon>
        <taxon>Streptomyces</taxon>
    </lineage>
</organism>
<keyword evidence="4 6" id="KW-0472">Membrane</keyword>
<keyword evidence="2 6" id="KW-0812">Transmembrane</keyword>
<feature type="transmembrane region" description="Helical" evidence="6">
    <location>
        <begin position="30"/>
        <end position="52"/>
    </location>
</feature>
<keyword evidence="3 6" id="KW-1133">Transmembrane helix</keyword>
<dbReference type="Pfam" id="PF13515">
    <property type="entry name" value="FUSC_2"/>
    <property type="match status" value="1"/>
</dbReference>
<protein>
    <submittedName>
        <fullName evidence="8">FUSC family protein</fullName>
    </submittedName>
</protein>
<feature type="domain" description="Integral membrane bound transporter" evidence="7">
    <location>
        <begin position="196"/>
        <end position="314"/>
    </location>
</feature>
<evidence type="ECO:0000256" key="2">
    <source>
        <dbReference type="ARBA" id="ARBA00022692"/>
    </source>
</evidence>
<feature type="transmembrane region" description="Helical" evidence="6">
    <location>
        <begin position="81"/>
        <end position="98"/>
    </location>
</feature>
<dbReference type="InterPro" id="IPR049453">
    <property type="entry name" value="Memb_transporter_dom"/>
</dbReference>
<name>A0AAU3HVL2_9ACTN</name>
<feature type="transmembrane region" description="Helical" evidence="6">
    <location>
        <begin position="178"/>
        <end position="202"/>
    </location>
</feature>
<evidence type="ECO:0000256" key="4">
    <source>
        <dbReference type="ARBA" id="ARBA00023136"/>
    </source>
</evidence>
<comment type="subcellular location">
    <subcellularLocation>
        <location evidence="1">Membrane</location>
        <topology evidence="1">Multi-pass membrane protein</topology>
    </subcellularLocation>
</comment>
<evidence type="ECO:0000256" key="5">
    <source>
        <dbReference type="SAM" id="MobiDB-lite"/>
    </source>
</evidence>
<accession>A0AAU3HVL2</accession>
<feature type="transmembrane region" description="Helical" evidence="6">
    <location>
        <begin position="304"/>
        <end position="324"/>
    </location>
</feature>
<feature type="transmembrane region" description="Helical" evidence="6">
    <location>
        <begin position="236"/>
        <end position="269"/>
    </location>
</feature>
<evidence type="ECO:0000256" key="6">
    <source>
        <dbReference type="SAM" id="Phobius"/>
    </source>
</evidence>
<feature type="transmembrane region" description="Helical" evidence="6">
    <location>
        <begin position="208"/>
        <end position="224"/>
    </location>
</feature>
<evidence type="ECO:0000259" key="7">
    <source>
        <dbReference type="Pfam" id="PF13515"/>
    </source>
</evidence>
<dbReference type="AlphaFoldDB" id="A0AAU3HVL2"/>
<feature type="transmembrane region" description="Helical" evidence="6">
    <location>
        <begin position="275"/>
        <end position="297"/>
    </location>
</feature>
<evidence type="ECO:0000256" key="3">
    <source>
        <dbReference type="ARBA" id="ARBA00022989"/>
    </source>
</evidence>
<feature type="transmembrane region" description="Helical" evidence="6">
    <location>
        <begin position="144"/>
        <end position="166"/>
    </location>
</feature>
<sequence length="343" mass="34697">MGEAEHGDVPNGGKPDAAAGPVKQSGARRWLHILGAVVVAIVLPVAVAGIVAGQLGARAVFLGLLLGVVGAKLGGTRRMLYLAPAVGVAVGLGSFTAYDWWWVALLAVTGAVVGAGIGFGWFPPLLTLAFAATFAAPTPSGTDALISGIMAALGVGYGIVIAHRFGIAPVVEGDRLPAGVAAVVALVFGVALGAGAALGVALGWTEPYWVPEPIIILALYIVTGKRDRIRGKAIGTAVGIAAALPVAILAPSVWVTSAIATAAFIAALTQADKYWLMYGLYTFALVLALASPGQVAVEAEHRGFEILAGVAILVIGLAVVHAIGNRLLRQSPQPELATGNHSI</sequence>
<proteinExistence type="predicted"/>
<reference evidence="8" key="1">
    <citation type="submission" date="2022-10" db="EMBL/GenBank/DDBJ databases">
        <title>The complete genomes of actinobacterial strains from the NBC collection.</title>
        <authorList>
            <person name="Joergensen T.S."/>
            <person name="Alvarez Arevalo M."/>
            <person name="Sterndorff E.B."/>
            <person name="Faurdal D."/>
            <person name="Vuksanovic O."/>
            <person name="Mourched A.-S."/>
            <person name="Charusanti P."/>
            <person name="Shaw S."/>
            <person name="Blin K."/>
            <person name="Weber T."/>
        </authorList>
    </citation>
    <scope>NUCLEOTIDE SEQUENCE</scope>
    <source>
        <strain evidence="8">NBC_01393</strain>
    </source>
</reference>
<evidence type="ECO:0000313" key="8">
    <source>
        <dbReference type="EMBL" id="WTZ09480.1"/>
    </source>
</evidence>
<gene>
    <name evidence="8" type="ORF">OG699_16660</name>
</gene>
<dbReference type="GO" id="GO:0016020">
    <property type="term" value="C:membrane"/>
    <property type="evidence" value="ECO:0007669"/>
    <property type="project" value="UniProtKB-SubCell"/>
</dbReference>
<evidence type="ECO:0000256" key="1">
    <source>
        <dbReference type="ARBA" id="ARBA00004141"/>
    </source>
</evidence>
<dbReference type="EMBL" id="CP109546">
    <property type="protein sequence ID" value="WTZ09480.1"/>
    <property type="molecule type" value="Genomic_DNA"/>
</dbReference>
<feature type="region of interest" description="Disordered" evidence="5">
    <location>
        <begin position="1"/>
        <end position="21"/>
    </location>
</feature>
<feature type="transmembrane region" description="Helical" evidence="6">
    <location>
        <begin position="105"/>
        <end position="132"/>
    </location>
</feature>
<feature type="transmembrane region" description="Helical" evidence="6">
    <location>
        <begin position="59"/>
        <end position="75"/>
    </location>
</feature>